<gene>
    <name evidence="1" type="ORF">BDR25DRAFT_308091</name>
</gene>
<dbReference type="EMBL" id="MU003559">
    <property type="protein sequence ID" value="KAF2462891.1"/>
    <property type="molecule type" value="Genomic_DNA"/>
</dbReference>
<evidence type="ECO:0000313" key="2">
    <source>
        <dbReference type="Proteomes" id="UP000799755"/>
    </source>
</evidence>
<proteinExistence type="predicted"/>
<sequence length="549" mass="61722">MDPFSTSLEIISLVYETTIFIRDVTAEVKNYGDAKRDISERLEHELVFVETFTDVCFGEDQGLLRDPRVKDSVKRDVKHCLDALSRASAEYRVEAEKYKGTVPDIADETADALAKTDLKDGRKGVKDRMKARCEVWKKKAAPLEWALFGKEEMENLLATYTQWTDRLRQTLSIVLLLAGTPSPEFAASAQAANLGMKEVSERQVRVRGTPPEEYDALKGEMKDEITTNPGNGLIKGVYEDESGFDSIDVVVEIRPYDEALSLVLSERNYEATQALKEPLRQLTWLLQSPVDSNFSREDAEDGYRMHTLGCIGFLDEPSKNRSLILYRSPSVPSTAQGVPTLHNIICKAAKPSLGNRFRTARALASTLLTIHASSWVHKNICSRSILMLPVSSTDSENLPYLLGWDVARPLEAGTSLHGMFDLEPNLYRHQARFGKPFQKFSNEHDIYSLGVVLLEIGLWKTMSTIFARPLEKHPRIKTTEQHDLFRRVNGMIIDLANSPDLKREMGEGYAAIVRRCLAWETSGTHEDAVEHLISFRKTVVDALSPGSKL</sequence>
<dbReference type="Proteomes" id="UP000799755">
    <property type="component" value="Unassembled WGS sequence"/>
</dbReference>
<reference evidence="1" key="1">
    <citation type="journal article" date="2020" name="Stud. Mycol.">
        <title>101 Dothideomycetes genomes: a test case for predicting lifestyles and emergence of pathogens.</title>
        <authorList>
            <person name="Haridas S."/>
            <person name="Albert R."/>
            <person name="Binder M."/>
            <person name="Bloem J."/>
            <person name="Labutti K."/>
            <person name="Salamov A."/>
            <person name="Andreopoulos B."/>
            <person name="Baker S."/>
            <person name="Barry K."/>
            <person name="Bills G."/>
            <person name="Bluhm B."/>
            <person name="Cannon C."/>
            <person name="Castanera R."/>
            <person name="Culley D."/>
            <person name="Daum C."/>
            <person name="Ezra D."/>
            <person name="Gonzalez J."/>
            <person name="Henrissat B."/>
            <person name="Kuo A."/>
            <person name="Liang C."/>
            <person name="Lipzen A."/>
            <person name="Lutzoni F."/>
            <person name="Magnuson J."/>
            <person name="Mondo S."/>
            <person name="Nolan M."/>
            <person name="Ohm R."/>
            <person name="Pangilinan J."/>
            <person name="Park H.-J."/>
            <person name="Ramirez L."/>
            <person name="Alfaro M."/>
            <person name="Sun H."/>
            <person name="Tritt A."/>
            <person name="Yoshinaga Y."/>
            <person name="Zwiers L.-H."/>
            <person name="Turgeon B."/>
            <person name="Goodwin S."/>
            <person name="Spatafora J."/>
            <person name="Crous P."/>
            <person name="Grigoriev I."/>
        </authorList>
    </citation>
    <scope>NUCLEOTIDE SEQUENCE</scope>
    <source>
        <strain evidence="1">ATCC 200398</strain>
    </source>
</reference>
<comment type="caution">
    <text evidence="1">The sequence shown here is derived from an EMBL/GenBank/DDBJ whole genome shotgun (WGS) entry which is preliminary data.</text>
</comment>
<name>A0ACB6Q9R9_9PLEO</name>
<organism evidence="1 2">
    <name type="scientific">Lindgomyces ingoldianus</name>
    <dbReference type="NCBI Taxonomy" id="673940"/>
    <lineage>
        <taxon>Eukaryota</taxon>
        <taxon>Fungi</taxon>
        <taxon>Dikarya</taxon>
        <taxon>Ascomycota</taxon>
        <taxon>Pezizomycotina</taxon>
        <taxon>Dothideomycetes</taxon>
        <taxon>Pleosporomycetidae</taxon>
        <taxon>Pleosporales</taxon>
        <taxon>Lindgomycetaceae</taxon>
        <taxon>Lindgomyces</taxon>
    </lineage>
</organism>
<keyword evidence="2" id="KW-1185">Reference proteome</keyword>
<accession>A0ACB6Q9R9</accession>
<protein>
    <submittedName>
        <fullName evidence="1">Uncharacterized protein</fullName>
    </submittedName>
</protein>
<evidence type="ECO:0000313" key="1">
    <source>
        <dbReference type="EMBL" id="KAF2462891.1"/>
    </source>
</evidence>